<reference evidence="12 13" key="1">
    <citation type="submission" date="2018-02" db="EMBL/GenBank/DDBJ databases">
        <title>Comparative genomes isolates from brazilian mangrove.</title>
        <authorList>
            <person name="Araujo J.E."/>
            <person name="Taketani R.G."/>
            <person name="Silva M.C.P."/>
            <person name="Loureco M.V."/>
            <person name="Andreote F.D."/>
        </authorList>
    </citation>
    <scope>NUCLEOTIDE SEQUENCE [LARGE SCALE GENOMIC DNA]</scope>
    <source>
        <strain evidence="10 13">NAP PRIS-MGV</strain>
        <strain evidence="11 12">Nap-Phe MGV</strain>
    </source>
</reference>
<dbReference type="Gene3D" id="1.20.5.1030">
    <property type="entry name" value="Preprotein translocase secy subunit"/>
    <property type="match status" value="1"/>
</dbReference>
<gene>
    <name evidence="9 10" type="primary">secE</name>
    <name evidence="11" type="ORF">C5Y93_01180</name>
    <name evidence="10" type="ORF">C5Y98_12780</name>
</gene>
<organism evidence="10 13">
    <name type="scientific">Blastopirellula marina</name>
    <dbReference type="NCBI Taxonomy" id="124"/>
    <lineage>
        <taxon>Bacteria</taxon>
        <taxon>Pseudomonadati</taxon>
        <taxon>Planctomycetota</taxon>
        <taxon>Planctomycetia</taxon>
        <taxon>Pirellulales</taxon>
        <taxon>Pirellulaceae</taxon>
        <taxon>Blastopirellula</taxon>
    </lineage>
</organism>
<comment type="similarity">
    <text evidence="9">Belongs to the SecE/SEC61-gamma family.</text>
</comment>
<protein>
    <recommendedName>
        <fullName evidence="9">Protein translocase subunit SecE</fullName>
    </recommendedName>
</protein>
<evidence type="ECO:0000256" key="2">
    <source>
        <dbReference type="ARBA" id="ARBA00022448"/>
    </source>
</evidence>
<proteinExistence type="inferred from homology"/>
<dbReference type="GO" id="GO:0008320">
    <property type="term" value="F:protein transmembrane transporter activity"/>
    <property type="evidence" value="ECO:0007669"/>
    <property type="project" value="UniProtKB-UniRule"/>
</dbReference>
<dbReference type="RefSeq" id="WP_105333554.1">
    <property type="nucleotide sequence ID" value="NZ_PUHZ01000002.1"/>
</dbReference>
<dbReference type="InterPro" id="IPR001901">
    <property type="entry name" value="Translocase_SecE/Sec61-g"/>
</dbReference>
<keyword evidence="7 9" id="KW-0811">Translocation</keyword>
<dbReference type="PANTHER" id="PTHR33910:SF1">
    <property type="entry name" value="PROTEIN TRANSLOCASE SUBUNIT SECE"/>
    <property type="match status" value="1"/>
</dbReference>
<dbReference type="NCBIfam" id="TIGR00964">
    <property type="entry name" value="secE_bact"/>
    <property type="match status" value="1"/>
</dbReference>
<comment type="subunit">
    <text evidence="9">Component of the Sec protein translocase complex. Heterotrimer consisting of SecY, SecE and SecG subunits. The heterotrimers can form oligomers, although 1 heterotrimer is thought to be able to translocate proteins. Interacts with the ribosome. Interacts with SecDF, and other proteins may be involved. Interacts with SecA.</text>
</comment>
<dbReference type="GO" id="GO:0006605">
    <property type="term" value="P:protein targeting"/>
    <property type="evidence" value="ECO:0007669"/>
    <property type="project" value="UniProtKB-UniRule"/>
</dbReference>
<dbReference type="InterPro" id="IPR038379">
    <property type="entry name" value="SecE_sf"/>
</dbReference>
<evidence type="ECO:0000256" key="6">
    <source>
        <dbReference type="ARBA" id="ARBA00022989"/>
    </source>
</evidence>
<dbReference type="InterPro" id="IPR005807">
    <property type="entry name" value="SecE_bac"/>
</dbReference>
<dbReference type="Proteomes" id="UP000239388">
    <property type="component" value="Unassembled WGS sequence"/>
</dbReference>
<keyword evidence="3 9" id="KW-1003">Cell membrane</keyword>
<keyword evidence="5 9" id="KW-0653">Protein transport</keyword>
<keyword evidence="2 9" id="KW-0813">Transport</keyword>
<comment type="subcellular location">
    <subcellularLocation>
        <location evidence="1">Membrane</location>
    </subcellularLocation>
</comment>
<evidence type="ECO:0000256" key="4">
    <source>
        <dbReference type="ARBA" id="ARBA00022692"/>
    </source>
</evidence>
<evidence type="ECO:0000313" key="13">
    <source>
        <dbReference type="Proteomes" id="UP000239388"/>
    </source>
</evidence>
<evidence type="ECO:0000256" key="7">
    <source>
        <dbReference type="ARBA" id="ARBA00023010"/>
    </source>
</evidence>
<dbReference type="OrthoDB" id="284370at2"/>
<feature type="transmembrane region" description="Helical" evidence="9">
    <location>
        <begin position="34"/>
        <end position="51"/>
    </location>
</feature>
<keyword evidence="4 9" id="KW-0812">Transmembrane</keyword>
<keyword evidence="8 9" id="KW-0472">Membrane</keyword>
<dbReference type="GO" id="GO:0009306">
    <property type="term" value="P:protein secretion"/>
    <property type="evidence" value="ECO:0007669"/>
    <property type="project" value="UniProtKB-UniRule"/>
</dbReference>
<evidence type="ECO:0000256" key="3">
    <source>
        <dbReference type="ARBA" id="ARBA00022475"/>
    </source>
</evidence>
<evidence type="ECO:0000313" key="11">
    <source>
        <dbReference type="EMBL" id="PQO48025.1"/>
    </source>
</evidence>
<dbReference type="GO" id="GO:0065002">
    <property type="term" value="P:intracellular protein transmembrane transport"/>
    <property type="evidence" value="ECO:0007669"/>
    <property type="project" value="UniProtKB-UniRule"/>
</dbReference>
<keyword evidence="6 9" id="KW-1133">Transmembrane helix</keyword>
<comment type="function">
    <text evidence="9">Essential subunit of the Sec protein translocation channel SecYEG. Clamps together the 2 halves of SecY. May contact the channel plug during translocation.</text>
</comment>
<dbReference type="PANTHER" id="PTHR33910">
    <property type="entry name" value="PROTEIN TRANSLOCASE SUBUNIT SECE"/>
    <property type="match status" value="1"/>
</dbReference>
<comment type="caution">
    <text evidence="10">The sequence shown here is derived from an EMBL/GenBank/DDBJ whole genome shotgun (WGS) entry which is preliminary data.</text>
</comment>
<dbReference type="Pfam" id="PF00584">
    <property type="entry name" value="SecE"/>
    <property type="match status" value="1"/>
</dbReference>
<comment type="caution">
    <text evidence="9">Lacks conserved residue(s) required for the propagation of feature annotation.</text>
</comment>
<evidence type="ECO:0000256" key="5">
    <source>
        <dbReference type="ARBA" id="ARBA00022927"/>
    </source>
</evidence>
<dbReference type="HAMAP" id="MF_00422">
    <property type="entry name" value="SecE"/>
    <property type="match status" value="1"/>
</dbReference>
<dbReference type="GO" id="GO:0005886">
    <property type="term" value="C:plasma membrane"/>
    <property type="evidence" value="ECO:0007669"/>
    <property type="project" value="UniProtKB-UniRule"/>
</dbReference>
<accession>A0A2S8FTM2</accession>
<feature type="transmembrane region" description="Helical" evidence="9">
    <location>
        <begin position="110"/>
        <end position="131"/>
    </location>
</feature>
<dbReference type="GO" id="GO:0043952">
    <property type="term" value="P:protein transport by the Sec complex"/>
    <property type="evidence" value="ECO:0007669"/>
    <property type="project" value="UniProtKB-UniRule"/>
</dbReference>
<evidence type="ECO:0000256" key="1">
    <source>
        <dbReference type="ARBA" id="ARBA00004370"/>
    </source>
</evidence>
<evidence type="ECO:0000313" key="10">
    <source>
        <dbReference type="EMBL" id="PQO35516.1"/>
    </source>
</evidence>
<dbReference type="Proteomes" id="UP000237819">
    <property type="component" value="Unassembled WGS sequence"/>
</dbReference>
<name>A0A2S8FTM2_9BACT</name>
<dbReference type="EMBL" id="PUHZ01000002">
    <property type="protein sequence ID" value="PQO48025.1"/>
    <property type="molecule type" value="Genomic_DNA"/>
</dbReference>
<evidence type="ECO:0000256" key="8">
    <source>
        <dbReference type="ARBA" id="ARBA00023136"/>
    </source>
</evidence>
<evidence type="ECO:0000256" key="9">
    <source>
        <dbReference type="HAMAP-Rule" id="MF_00422"/>
    </source>
</evidence>
<dbReference type="EMBL" id="PUIB01000014">
    <property type="protein sequence ID" value="PQO35516.1"/>
    <property type="molecule type" value="Genomic_DNA"/>
</dbReference>
<evidence type="ECO:0000313" key="12">
    <source>
        <dbReference type="Proteomes" id="UP000237819"/>
    </source>
</evidence>
<sequence>MAKDKAAATAGNFVSELAQTGRYKRSQGRTARQATMLAMWALVGVAAWQLYDVLRNQGAERWLQVGVPALLLIAGFWIAYRVINWPVFADFLIAVEAEMNKVTWPSRAELIRASAVVILFVFALAAVLFAYDVFWQYVLKHWIAFLRYAFN</sequence>
<dbReference type="AlphaFoldDB" id="A0A2S8FTM2"/>
<feature type="transmembrane region" description="Helical" evidence="9">
    <location>
        <begin position="63"/>
        <end position="83"/>
    </location>
</feature>